<dbReference type="GeneID" id="38119667"/>
<dbReference type="AlphaFoldDB" id="A0A3D8R0J7"/>
<organism evidence="1 2">
    <name type="scientific">Aspergillus mulundensis</name>
    <dbReference type="NCBI Taxonomy" id="1810919"/>
    <lineage>
        <taxon>Eukaryota</taxon>
        <taxon>Fungi</taxon>
        <taxon>Dikarya</taxon>
        <taxon>Ascomycota</taxon>
        <taxon>Pezizomycotina</taxon>
        <taxon>Eurotiomycetes</taxon>
        <taxon>Eurotiomycetidae</taxon>
        <taxon>Eurotiales</taxon>
        <taxon>Aspergillaceae</taxon>
        <taxon>Aspergillus</taxon>
        <taxon>Aspergillus subgen. Nidulantes</taxon>
    </lineage>
</organism>
<evidence type="ECO:0008006" key="3">
    <source>
        <dbReference type="Google" id="ProtNLM"/>
    </source>
</evidence>
<name>A0A3D8R0J7_9EURO</name>
<dbReference type="PANTHER" id="PTHR14187:SF79">
    <property type="entry name" value="HSP70 FAMILY PROTEIN (AFU_ORTHOLOGUE AFUA_1G15200)"/>
    <property type="match status" value="1"/>
</dbReference>
<dbReference type="InterPro" id="IPR043129">
    <property type="entry name" value="ATPase_NBD"/>
</dbReference>
<gene>
    <name evidence="1" type="ORF">DSM5745_09297</name>
</gene>
<dbReference type="Proteomes" id="UP000256690">
    <property type="component" value="Unassembled WGS sequence"/>
</dbReference>
<dbReference type="STRING" id="1810919.A0A3D8R0J7"/>
<comment type="caution">
    <text evidence="1">The sequence shown here is derived from an EMBL/GenBank/DDBJ whole genome shotgun (WGS) entry which is preliminary data.</text>
</comment>
<dbReference type="RefSeq" id="XP_026600399.1">
    <property type="nucleotide sequence ID" value="XM_026751313.1"/>
</dbReference>
<protein>
    <recommendedName>
        <fullName evidence="3">Actin-like ATPase domain-containing protein</fullName>
    </recommendedName>
</protein>
<proteinExistence type="predicted"/>
<evidence type="ECO:0000313" key="1">
    <source>
        <dbReference type="EMBL" id="RDW67431.1"/>
    </source>
</evidence>
<reference evidence="1 2" key="1">
    <citation type="journal article" date="2018" name="IMA Fungus">
        <title>IMA Genome-F 9: Draft genome sequence of Annulohypoxylon stygium, Aspergillus mulundensis, Berkeleyomyces basicola (syn. Thielaviopsis basicola), Ceratocystis smalleyi, two Cercospora beticola strains, Coleophoma cylindrospora, Fusarium fracticaudum, Phialophora cf. hyalina, and Morchella septimelata.</title>
        <authorList>
            <person name="Wingfield B.D."/>
            <person name="Bills G.F."/>
            <person name="Dong Y."/>
            <person name="Huang W."/>
            <person name="Nel W.J."/>
            <person name="Swalarsk-Parry B.S."/>
            <person name="Vaghefi N."/>
            <person name="Wilken P.M."/>
            <person name="An Z."/>
            <person name="de Beer Z.W."/>
            <person name="De Vos L."/>
            <person name="Chen L."/>
            <person name="Duong T.A."/>
            <person name="Gao Y."/>
            <person name="Hammerbacher A."/>
            <person name="Kikkert J.R."/>
            <person name="Li Y."/>
            <person name="Li H."/>
            <person name="Li K."/>
            <person name="Li Q."/>
            <person name="Liu X."/>
            <person name="Ma X."/>
            <person name="Naidoo K."/>
            <person name="Pethybridge S.J."/>
            <person name="Sun J."/>
            <person name="Steenkamp E.T."/>
            <person name="van der Nest M.A."/>
            <person name="van Wyk S."/>
            <person name="Wingfield M.J."/>
            <person name="Xiong C."/>
            <person name="Yue Q."/>
            <person name="Zhang X."/>
        </authorList>
    </citation>
    <scope>NUCLEOTIDE SEQUENCE [LARGE SCALE GENOMIC DNA]</scope>
    <source>
        <strain evidence="1 2">DSM 5745</strain>
    </source>
</reference>
<accession>A0A3D8R0J7</accession>
<evidence type="ECO:0000313" key="2">
    <source>
        <dbReference type="Proteomes" id="UP000256690"/>
    </source>
</evidence>
<sequence>MDEINQVTIGIDLGSTSTSIAFDVNGGDESEVQILNNWPAAMKWSYDQVPRGPEIATIVYYDPHATRSFGWTKDRFEVVTERDTLKPGLFAATNFISRLSPPGDYPDEWKSALLPGTKTPEDVTLDYLRHLRLNILQQIVDEGYSGEVARLHFVITVPAFWDTVTRNRFRQLATTAGFVRAESAGQTLSFISGLEAALSQSVYLHAGVPSSPDNILVLDCGGHTVEAAVYTVESSSPLMVERRTPVSVASCGSAEVTRLFMDIAKAKIDKVRVPSTGRAFRVMRVRAKRAFGREVLFNDKFNAVGFHFDIPPEIHADGKADTFWVADLGVELSCPEADMVEGYISFSREKICAPFNTIVERTMGLVRDQIGAVEVLGEQVNDCLLIGGFNKCPYYSGKVEAGMAAPGLRLVKPSDDGANLAMGAAWAAVSGSGPSK</sequence>
<dbReference type="EMBL" id="PVWQ01000012">
    <property type="protein sequence ID" value="RDW67431.1"/>
    <property type="molecule type" value="Genomic_DNA"/>
</dbReference>
<keyword evidence="2" id="KW-1185">Reference proteome</keyword>
<dbReference type="SUPFAM" id="SSF53067">
    <property type="entry name" value="Actin-like ATPase domain"/>
    <property type="match status" value="2"/>
</dbReference>
<dbReference type="OrthoDB" id="2963168at2759"/>
<dbReference type="PANTHER" id="PTHR14187">
    <property type="entry name" value="ALPHA KINASE/ELONGATION FACTOR 2 KINASE"/>
    <property type="match status" value="1"/>
</dbReference>
<dbReference type="CDD" id="cd10170">
    <property type="entry name" value="ASKHA_NBD_HSP70"/>
    <property type="match status" value="1"/>
</dbReference>
<dbReference type="Gene3D" id="3.30.420.40">
    <property type="match status" value="1"/>
</dbReference>